<evidence type="ECO:0000313" key="1">
    <source>
        <dbReference type="EnsemblPlants" id="cds.evm.model.ctgX120.2"/>
    </source>
</evidence>
<sequence length="80" mass="9036">MDKLQVLLRAHVADSIYCNETSCIASSCRRKNIKHRRKLKAASSSTKHGQWRLHAHLTNKSSIVDSGIYLTMYVLIAVPL</sequence>
<accession>A0A803QRK1</accession>
<evidence type="ECO:0000313" key="2">
    <source>
        <dbReference type="Proteomes" id="UP000596661"/>
    </source>
</evidence>
<dbReference type="Gramene" id="evm.model.ctgX120.2">
    <property type="protein sequence ID" value="cds.evm.model.ctgX120.2"/>
    <property type="gene ID" value="evm.TU.ctgX120.2"/>
</dbReference>
<dbReference type="EnsemblPlants" id="evm.model.ctgX120.2">
    <property type="protein sequence ID" value="cds.evm.model.ctgX120.2"/>
    <property type="gene ID" value="evm.TU.ctgX120.2"/>
</dbReference>
<reference evidence="1" key="1">
    <citation type="submission" date="2021-03" db="UniProtKB">
        <authorList>
            <consortium name="EnsemblPlants"/>
        </authorList>
    </citation>
    <scope>IDENTIFICATION</scope>
</reference>
<dbReference type="Proteomes" id="UP000596661">
    <property type="component" value="Unassembled WGS sequence"/>
</dbReference>
<keyword evidence="2" id="KW-1185">Reference proteome</keyword>
<proteinExistence type="predicted"/>
<dbReference type="AlphaFoldDB" id="A0A803QRK1"/>
<organism evidence="1 2">
    <name type="scientific">Cannabis sativa</name>
    <name type="common">Hemp</name>
    <name type="synonym">Marijuana</name>
    <dbReference type="NCBI Taxonomy" id="3483"/>
    <lineage>
        <taxon>Eukaryota</taxon>
        <taxon>Viridiplantae</taxon>
        <taxon>Streptophyta</taxon>
        <taxon>Embryophyta</taxon>
        <taxon>Tracheophyta</taxon>
        <taxon>Spermatophyta</taxon>
        <taxon>Magnoliopsida</taxon>
        <taxon>eudicotyledons</taxon>
        <taxon>Gunneridae</taxon>
        <taxon>Pentapetalae</taxon>
        <taxon>rosids</taxon>
        <taxon>fabids</taxon>
        <taxon>Rosales</taxon>
        <taxon>Cannabaceae</taxon>
        <taxon>Cannabis</taxon>
    </lineage>
</organism>
<protein>
    <submittedName>
        <fullName evidence="1">Uncharacterized protein</fullName>
    </submittedName>
</protein>
<name>A0A803QRK1_CANSA</name>